<protein>
    <submittedName>
        <fullName evidence="9">Oligopeptide ABC transporter ATP-binding protein OppF</fullName>
    </submittedName>
</protein>
<evidence type="ECO:0000256" key="6">
    <source>
        <dbReference type="ARBA" id="ARBA00022840"/>
    </source>
</evidence>
<dbReference type="GO" id="GO:0005886">
    <property type="term" value="C:plasma membrane"/>
    <property type="evidence" value="ECO:0007669"/>
    <property type="project" value="UniProtKB-SubCell"/>
</dbReference>
<dbReference type="FunFam" id="3.40.50.300:FF:000016">
    <property type="entry name" value="Oligopeptide ABC transporter ATP-binding component"/>
    <property type="match status" value="2"/>
</dbReference>
<organism evidence="9 10">
    <name type="scientific">Aureimonas glaciei</name>
    <dbReference type="NCBI Taxonomy" id="1776957"/>
    <lineage>
        <taxon>Bacteria</taxon>
        <taxon>Pseudomonadati</taxon>
        <taxon>Pseudomonadota</taxon>
        <taxon>Alphaproteobacteria</taxon>
        <taxon>Hyphomicrobiales</taxon>
        <taxon>Aurantimonadaceae</taxon>
        <taxon>Aureimonas</taxon>
    </lineage>
</organism>
<keyword evidence="7" id="KW-0472">Membrane</keyword>
<dbReference type="PANTHER" id="PTHR43297">
    <property type="entry name" value="OLIGOPEPTIDE TRANSPORT ATP-BINDING PROTEIN APPD"/>
    <property type="match status" value="1"/>
</dbReference>
<dbReference type="InterPro" id="IPR013563">
    <property type="entry name" value="Oligopep_ABC_C"/>
</dbReference>
<dbReference type="SUPFAM" id="SSF52540">
    <property type="entry name" value="P-loop containing nucleoside triphosphate hydrolases"/>
    <property type="match status" value="2"/>
</dbReference>
<evidence type="ECO:0000256" key="7">
    <source>
        <dbReference type="ARBA" id="ARBA00023136"/>
    </source>
</evidence>
<evidence type="ECO:0000313" key="10">
    <source>
        <dbReference type="Proteomes" id="UP000613160"/>
    </source>
</evidence>
<dbReference type="InterPro" id="IPR003593">
    <property type="entry name" value="AAA+_ATPase"/>
</dbReference>
<dbReference type="InterPro" id="IPR003439">
    <property type="entry name" value="ABC_transporter-like_ATP-bd"/>
</dbReference>
<dbReference type="Gene3D" id="3.40.50.300">
    <property type="entry name" value="P-loop containing nucleotide triphosphate hydrolases"/>
    <property type="match status" value="2"/>
</dbReference>
<evidence type="ECO:0000256" key="2">
    <source>
        <dbReference type="ARBA" id="ARBA00005417"/>
    </source>
</evidence>
<feature type="domain" description="ABC transporter" evidence="8">
    <location>
        <begin position="22"/>
        <end position="270"/>
    </location>
</feature>
<evidence type="ECO:0000256" key="5">
    <source>
        <dbReference type="ARBA" id="ARBA00022741"/>
    </source>
</evidence>
<dbReference type="InterPro" id="IPR027417">
    <property type="entry name" value="P-loop_NTPase"/>
</dbReference>
<name>A0A917DAB1_9HYPH</name>
<evidence type="ECO:0000256" key="3">
    <source>
        <dbReference type="ARBA" id="ARBA00022448"/>
    </source>
</evidence>
<dbReference type="NCBIfam" id="NF007739">
    <property type="entry name" value="PRK10419.1"/>
    <property type="match status" value="2"/>
</dbReference>
<comment type="caution">
    <text evidence="9">The sequence shown here is derived from an EMBL/GenBank/DDBJ whole genome shotgun (WGS) entry which is preliminary data.</text>
</comment>
<dbReference type="GO" id="GO:0015833">
    <property type="term" value="P:peptide transport"/>
    <property type="evidence" value="ECO:0007669"/>
    <property type="project" value="InterPro"/>
</dbReference>
<dbReference type="PANTHER" id="PTHR43297:SF2">
    <property type="entry name" value="DIPEPTIDE TRANSPORT ATP-BINDING PROTEIN DPPD"/>
    <property type="match status" value="1"/>
</dbReference>
<dbReference type="GO" id="GO:0016887">
    <property type="term" value="F:ATP hydrolysis activity"/>
    <property type="evidence" value="ECO:0007669"/>
    <property type="project" value="InterPro"/>
</dbReference>
<proteinExistence type="inferred from homology"/>
<evidence type="ECO:0000256" key="1">
    <source>
        <dbReference type="ARBA" id="ARBA00004417"/>
    </source>
</evidence>
<dbReference type="Pfam" id="PF00005">
    <property type="entry name" value="ABC_tran"/>
    <property type="match status" value="2"/>
</dbReference>
<keyword evidence="3" id="KW-0813">Transport</keyword>
<dbReference type="GO" id="GO:0055085">
    <property type="term" value="P:transmembrane transport"/>
    <property type="evidence" value="ECO:0007669"/>
    <property type="project" value="UniProtKB-ARBA"/>
</dbReference>
<dbReference type="RefSeq" id="WP_188851180.1">
    <property type="nucleotide sequence ID" value="NZ_BMJJ01000005.1"/>
</dbReference>
<dbReference type="InterPro" id="IPR017871">
    <property type="entry name" value="ABC_transporter-like_CS"/>
</dbReference>
<comment type="similarity">
    <text evidence="2">Belongs to the ABC transporter superfamily.</text>
</comment>
<dbReference type="NCBIfam" id="NF008453">
    <property type="entry name" value="PRK11308.1"/>
    <property type="match status" value="2"/>
</dbReference>
<dbReference type="Pfam" id="PF08352">
    <property type="entry name" value="oligo_HPY"/>
    <property type="match status" value="2"/>
</dbReference>
<dbReference type="GO" id="GO:0005524">
    <property type="term" value="F:ATP binding"/>
    <property type="evidence" value="ECO:0007669"/>
    <property type="project" value="UniProtKB-KW"/>
</dbReference>
<evidence type="ECO:0000256" key="4">
    <source>
        <dbReference type="ARBA" id="ARBA00022475"/>
    </source>
</evidence>
<dbReference type="Proteomes" id="UP000613160">
    <property type="component" value="Unassembled WGS sequence"/>
</dbReference>
<feature type="domain" description="ABC transporter" evidence="8">
    <location>
        <begin position="360"/>
        <end position="608"/>
    </location>
</feature>
<keyword evidence="10" id="KW-1185">Reference proteome</keyword>
<evidence type="ECO:0000313" key="9">
    <source>
        <dbReference type="EMBL" id="GGD21728.1"/>
    </source>
</evidence>
<sequence length="674" mass="72652">MALTAERRRAPAAGTSQALLTIEGLNVAFRSGDDLVPVLRDVDLTVGRGEIVCLVGESGSGKSLTALSIAGLLPDSAVTPSGRIDLGERRLVDGIRHDFKNMRGKRIGMIFQEPMTSLNPVLRVSEQIAESLVRHRGLDWRQAGAEAVALLEHVGIADAERRAQQYIHQLSGGMRQRVMIASAIAAEPELLIADEPTTALDVTVQAQVLDLIRKLRDERGMGVLFITHDLGVVADIADRVYVMYGGRVVEAGSVRDVLKRPRMPYTRGLLRALPHEEGRVAELYAIPGTVPSPRDMPAGCGFAPRCEHAEDVCRLALPVLEPVAAGHAVRCARWRDLSSEVVSPVLLPPAQDRAAPALLLQVRNLVKHFSVGSGFGGGGTVRAVDGVSFSVGKGEVLALVGESGSGKTTLGRCLLRLIEPTSGEVSLDGVDLVGLGDREMMAMRRRMQIVFQDPFASLNPKMTVGAILSEPLKLHRLVPSAQVAARVTELLGQVGLPPEAAQRRPSAFSGGQRQRIAIARALALEPDLIVADEAVSALDVSVRAQVTSLLQELRRRLQLSMVFITHDLALVRQVADRVVILYLGKVMEEGNVEEVYHHPRHPYTRALLSAVPRPDPDADRQRIMLEGDIPSPIDPPSGCVFRTRCPRATAECAAIVPPTIAFGPSHSVACLHPL</sequence>
<dbReference type="PROSITE" id="PS00211">
    <property type="entry name" value="ABC_TRANSPORTER_1"/>
    <property type="match status" value="2"/>
</dbReference>
<dbReference type="AlphaFoldDB" id="A0A917DAB1"/>
<comment type="subcellular location">
    <subcellularLocation>
        <location evidence="1">Cell inner membrane</location>
        <topology evidence="1">Peripheral membrane protein</topology>
    </subcellularLocation>
</comment>
<dbReference type="InterPro" id="IPR050388">
    <property type="entry name" value="ABC_Ni/Peptide_Import"/>
</dbReference>
<evidence type="ECO:0000259" key="8">
    <source>
        <dbReference type="PROSITE" id="PS50893"/>
    </source>
</evidence>
<gene>
    <name evidence="9" type="primary">oppD</name>
    <name evidence="9" type="ORF">GCM10011335_25830</name>
</gene>
<dbReference type="EMBL" id="BMJJ01000005">
    <property type="protein sequence ID" value="GGD21728.1"/>
    <property type="molecule type" value="Genomic_DNA"/>
</dbReference>
<keyword evidence="4" id="KW-1003">Cell membrane</keyword>
<dbReference type="PROSITE" id="PS50893">
    <property type="entry name" value="ABC_TRANSPORTER_2"/>
    <property type="match status" value="2"/>
</dbReference>
<reference evidence="9" key="1">
    <citation type="journal article" date="2014" name="Int. J. Syst. Evol. Microbiol.">
        <title>Complete genome sequence of Corynebacterium casei LMG S-19264T (=DSM 44701T), isolated from a smear-ripened cheese.</title>
        <authorList>
            <consortium name="US DOE Joint Genome Institute (JGI-PGF)"/>
            <person name="Walter F."/>
            <person name="Albersmeier A."/>
            <person name="Kalinowski J."/>
            <person name="Ruckert C."/>
        </authorList>
    </citation>
    <scope>NUCLEOTIDE SEQUENCE</scope>
    <source>
        <strain evidence="9">CGMCC 1.15493</strain>
    </source>
</reference>
<dbReference type="NCBIfam" id="TIGR01727">
    <property type="entry name" value="oligo_HPY"/>
    <property type="match status" value="2"/>
</dbReference>
<dbReference type="CDD" id="cd03257">
    <property type="entry name" value="ABC_NikE_OppD_transporters"/>
    <property type="match status" value="2"/>
</dbReference>
<dbReference type="SMART" id="SM00382">
    <property type="entry name" value="AAA"/>
    <property type="match status" value="2"/>
</dbReference>
<keyword evidence="5" id="KW-0547">Nucleotide-binding</keyword>
<reference evidence="9" key="2">
    <citation type="submission" date="2020-09" db="EMBL/GenBank/DDBJ databases">
        <authorList>
            <person name="Sun Q."/>
            <person name="Zhou Y."/>
        </authorList>
    </citation>
    <scope>NUCLEOTIDE SEQUENCE</scope>
    <source>
        <strain evidence="9">CGMCC 1.15493</strain>
    </source>
</reference>
<accession>A0A917DAB1</accession>
<keyword evidence="6 9" id="KW-0067">ATP-binding</keyword>